<feature type="transmembrane region" description="Helical" evidence="1">
    <location>
        <begin position="211"/>
        <end position="238"/>
    </location>
</feature>
<evidence type="ECO:0000313" key="2">
    <source>
        <dbReference type="EMBL" id="EAX96678.1"/>
    </source>
</evidence>
<dbReference type="AlphaFoldDB" id="A2FEJ6"/>
<keyword evidence="3" id="KW-1185">Reference proteome</keyword>
<keyword evidence="1" id="KW-0472">Membrane</keyword>
<dbReference type="Proteomes" id="UP000001542">
    <property type="component" value="Unassembled WGS sequence"/>
</dbReference>
<accession>A2FEJ6</accession>
<gene>
    <name evidence="2" type="ORF">TVAG_489600</name>
</gene>
<reference evidence="2" key="2">
    <citation type="journal article" date="2007" name="Science">
        <title>Draft genome sequence of the sexually transmitted pathogen Trichomonas vaginalis.</title>
        <authorList>
            <person name="Carlton J.M."/>
            <person name="Hirt R.P."/>
            <person name="Silva J.C."/>
            <person name="Delcher A.L."/>
            <person name="Schatz M."/>
            <person name="Zhao Q."/>
            <person name="Wortman J.R."/>
            <person name="Bidwell S.L."/>
            <person name="Alsmark U.C.M."/>
            <person name="Besteiro S."/>
            <person name="Sicheritz-Ponten T."/>
            <person name="Noel C.J."/>
            <person name="Dacks J.B."/>
            <person name="Foster P.G."/>
            <person name="Simillion C."/>
            <person name="Van de Peer Y."/>
            <person name="Miranda-Saavedra D."/>
            <person name="Barton G.J."/>
            <person name="Westrop G.D."/>
            <person name="Mueller S."/>
            <person name="Dessi D."/>
            <person name="Fiori P.L."/>
            <person name="Ren Q."/>
            <person name="Paulsen I."/>
            <person name="Zhang H."/>
            <person name="Bastida-Corcuera F.D."/>
            <person name="Simoes-Barbosa A."/>
            <person name="Brown M.T."/>
            <person name="Hayes R.D."/>
            <person name="Mukherjee M."/>
            <person name="Okumura C.Y."/>
            <person name="Schneider R."/>
            <person name="Smith A.J."/>
            <person name="Vanacova S."/>
            <person name="Villalvazo M."/>
            <person name="Haas B.J."/>
            <person name="Pertea M."/>
            <person name="Feldblyum T.V."/>
            <person name="Utterback T.R."/>
            <person name="Shu C.L."/>
            <person name="Osoegawa K."/>
            <person name="de Jong P.J."/>
            <person name="Hrdy I."/>
            <person name="Horvathova L."/>
            <person name="Zubacova Z."/>
            <person name="Dolezal P."/>
            <person name="Malik S.B."/>
            <person name="Logsdon J.M. Jr."/>
            <person name="Henze K."/>
            <person name="Gupta A."/>
            <person name="Wang C.C."/>
            <person name="Dunne R.L."/>
            <person name="Upcroft J.A."/>
            <person name="Upcroft P."/>
            <person name="White O."/>
            <person name="Salzberg S.L."/>
            <person name="Tang P."/>
            <person name="Chiu C.-H."/>
            <person name="Lee Y.-S."/>
            <person name="Embley T.M."/>
            <person name="Coombs G.H."/>
            <person name="Mottram J.C."/>
            <person name="Tachezy J."/>
            <person name="Fraser-Liggett C.M."/>
            <person name="Johnson P.J."/>
        </authorList>
    </citation>
    <scope>NUCLEOTIDE SEQUENCE [LARGE SCALE GENOMIC DNA]</scope>
    <source>
        <strain evidence="2">G3</strain>
    </source>
</reference>
<dbReference type="SMR" id="A2FEJ6"/>
<dbReference type="InParanoid" id="A2FEJ6"/>
<name>A2FEJ6_TRIV3</name>
<dbReference type="VEuPathDB" id="TrichDB:TVAG_489600"/>
<sequence length="292" mass="34208">MLAFLFVYIPSFGQRKPDIDDKDTTINVTAIAERIEINKTSCYSQIKEQLFEMCPSLNERNRLKLSAQIMICERINDNRFDLLHDATDEIEFIQKLSNEDLQLLSHYVVHLDYICYSIANQVQAEFSNKKSNDLFSAMTLISTYVSDLSERHKQENIKMKEKLEKLSKEISENTDSMNKAMDLIINLYQSIDRITTTITSVRDYFKTHIRYFYFLVYAFLLSFIVPNIFPLIFSVTLLKIILDTYISVTSVVLNKITMSIYYASCTMILIICFYLRVQEIKNRIFGPPKHHI</sequence>
<dbReference type="KEGG" id="tva:4754451"/>
<proteinExistence type="predicted"/>
<organism evidence="2 3">
    <name type="scientific">Trichomonas vaginalis (strain ATCC PRA-98 / G3)</name>
    <dbReference type="NCBI Taxonomy" id="412133"/>
    <lineage>
        <taxon>Eukaryota</taxon>
        <taxon>Metamonada</taxon>
        <taxon>Parabasalia</taxon>
        <taxon>Trichomonadida</taxon>
        <taxon>Trichomonadidae</taxon>
        <taxon>Trichomonas</taxon>
    </lineage>
</organism>
<dbReference type="VEuPathDB" id="TrichDB:TVAGG3_0878110"/>
<protein>
    <submittedName>
        <fullName evidence="2">Uncharacterized protein</fullName>
    </submittedName>
</protein>
<evidence type="ECO:0000313" key="3">
    <source>
        <dbReference type="Proteomes" id="UP000001542"/>
    </source>
</evidence>
<keyword evidence="1" id="KW-0812">Transmembrane</keyword>
<reference evidence="2" key="1">
    <citation type="submission" date="2006-10" db="EMBL/GenBank/DDBJ databases">
        <authorList>
            <person name="Amadeo P."/>
            <person name="Zhao Q."/>
            <person name="Wortman J."/>
            <person name="Fraser-Liggett C."/>
            <person name="Carlton J."/>
        </authorList>
    </citation>
    <scope>NUCLEOTIDE SEQUENCE</scope>
    <source>
        <strain evidence="2">G3</strain>
    </source>
</reference>
<dbReference type="RefSeq" id="XP_001309608.1">
    <property type="nucleotide sequence ID" value="XM_001309607.1"/>
</dbReference>
<feature type="transmembrane region" description="Helical" evidence="1">
    <location>
        <begin position="258"/>
        <end position="277"/>
    </location>
</feature>
<keyword evidence="1" id="KW-1133">Transmembrane helix</keyword>
<dbReference type="EMBL" id="DS113748">
    <property type="protein sequence ID" value="EAX96678.1"/>
    <property type="molecule type" value="Genomic_DNA"/>
</dbReference>
<evidence type="ECO:0000256" key="1">
    <source>
        <dbReference type="SAM" id="Phobius"/>
    </source>
</evidence>